<dbReference type="SUPFAM" id="SSF81660">
    <property type="entry name" value="Metal cation-transporting ATPase, ATP-binding domain N"/>
    <property type="match status" value="1"/>
</dbReference>
<dbReference type="Pfam" id="PF00403">
    <property type="entry name" value="HMA"/>
    <property type="match status" value="1"/>
</dbReference>
<dbReference type="Gene3D" id="2.70.150.10">
    <property type="entry name" value="Calcium-transporting ATPase, cytoplasmic transduction domain A"/>
    <property type="match status" value="1"/>
</dbReference>
<dbReference type="SUPFAM" id="SSF55008">
    <property type="entry name" value="HMA, heavy metal-associated domain"/>
    <property type="match status" value="1"/>
</dbReference>
<dbReference type="CDD" id="cd00371">
    <property type="entry name" value="HMA"/>
    <property type="match status" value="1"/>
</dbReference>
<dbReference type="Gene3D" id="3.30.70.100">
    <property type="match status" value="1"/>
</dbReference>
<evidence type="ECO:0000256" key="14">
    <source>
        <dbReference type="ARBA" id="ARBA00023136"/>
    </source>
</evidence>
<dbReference type="PANTHER" id="PTHR43520">
    <property type="entry name" value="ATP7, ISOFORM B"/>
    <property type="match status" value="1"/>
</dbReference>
<evidence type="ECO:0000256" key="12">
    <source>
        <dbReference type="ARBA" id="ARBA00022989"/>
    </source>
</evidence>
<evidence type="ECO:0000256" key="9">
    <source>
        <dbReference type="ARBA" id="ARBA00022840"/>
    </source>
</evidence>
<reference evidence="17" key="1">
    <citation type="submission" date="2021-12" db="EMBL/GenBank/DDBJ databases">
        <authorList>
            <person name="Rodrigo-Torres L."/>
            <person name="Arahal R. D."/>
            <person name="Lucena T."/>
        </authorList>
    </citation>
    <scope>NUCLEOTIDE SEQUENCE</scope>
    <source>
        <strain evidence="17">CECT 8267</strain>
    </source>
</reference>
<proteinExistence type="inferred from homology"/>
<dbReference type="InterPro" id="IPR023214">
    <property type="entry name" value="HAD_sf"/>
</dbReference>
<dbReference type="InterPro" id="IPR017969">
    <property type="entry name" value="Heavy-metal-associated_CS"/>
</dbReference>
<evidence type="ECO:0000256" key="1">
    <source>
        <dbReference type="ARBA" id="ARBA00004651"/>
    </source>
</evidence>
<dbReference type="InterPro" id="IPR036163">
    <property type="entry name" value="HMA_dom_sf"/>
</dbReference>
<protein>
    <submittedName>
        <fullName evidence="17">Copper-exporting P-type ATPase</fullName>
    </submittedName>
</protein>
<dbReference type="CDD" id="cd02079">
    <property type="entry name" value="P-type_ATPase_HM"/>
    <property type="match status" value="1"/>
</dbReference>
<feature type="domain" description="HMA" evidence="16">
    <location>
        <begin position="55"/>
        <end position="121"/>
    </location>
</feature>
<dbReference type="Pfam" id="PF00702">
    <property type="entry name" value="Hydrolase"/>
    <property type="match status" value="1"/>
</dbReference>
<evidence type="ECO:0000256" key="6">
    <source>
        <dbReference type="ARBA" id="ARBA00022692"/>
    </source>
</evidence>
<evidence type="ECO:0000256" key="3">
    <source>
        <dbReference type="ARBA" id="ARBA00022448"/>
    </source>
</evidence>
<dbReference type="Pfam" id="PF00122">
    <property type="entry name" value="E1-E2_ATPase"/>
    <property type="match status" value="1"/>
</dbReference>
<feature type="transmembrane region" description="Helical" evidence="15">
    <location>
        <begin position="175"/>
        <end position="196"/>
    </location>
</feature>
<dbReference type="SFLD" id="SFLDG00002">
    <property type="entry name" value="C1.7:_P-type_atpase_like"/>
    <property type="match status" value="1"/>
</dbReference>
<keyword evidence="8 15" id="KW-0547">Nucleotide-binding</keyword>
<evidence type="ECO:0000256" key="8">
    <source>
        <dbReference type="ARBA" id="ARBA00022741"/>
    </source>
</evidence>
<keyword evidence="10" id="KW-0460">Magnesium</keyword>
<dbReference type="Proteomes" id="UP000838100">
    <property type="component" value="Unassembled WGS sequence"/>
</dbReference>
<evidence type="ECO:0000256" key="7">
    <source>
        <dbReference type="ARBA" id="ARBA00022723"/>
    </source>
</evidence>
<evidence type="ECO:0000256" key="2">
    <source>
        <dbReference type="ARBA" id="ARBA00006024"/>
    </source>
</evidence>
<keyword evidence="7 15" id="KW-0479">Metal-binding</keyword>
<evidence type="ECO:0000256" key="4">
    <source>
        <dbReference type="ARBA" id="ARBA00022475"/>
    </source>
</evidence>
<comment type="similarity">
    <text evidence="2 15">Belongs to the cation transport ATPase (P-type) (TC 3.A.3) family. Type IB subfamily.</text>
</comment>
<dbReference type="PROSITE" id="PS50846">
    <property type="entry name" value="HMA_2"/>
    <property type="match status" value="1"/>
</dbReference>
<feature type="transmembrane region" description="Helical" evidence="15">
    <location>
        <begin position="208"/>
        <end position="230"/>
    </location>
</feature>
<dbReference type="InterPro" id="IPR027256">
    <property type="entry name" value="P-typ_ATPase_IB"/>
</dbReference>
<keyword evidence="4 15" id="KW-1003">Cell membrane</keyword>
<evidence type="ECO:0000256" key="13">
    <source>
        <dbReference type="ARBA" id="ARBA00023065"/>
    </source>
</evidence>
<keyword evidence="18" id="KW-1185">Reference proteome</keyword>
<evidence type="ECO:0000313" key="17">
    <source>
        <dbReference type="EMBL" id="CAH0990831.1"/>
    </source>
</evidence>
<dbReference type="SUPFAM" id="SSF81665">
    <property type="entry name" value="Calcium ATPase, transmembrane domain M"/>
    <property type="match status" value="1"/>
</dbReference>
<dbReference type="PANTHER" id="PTHR43520:SF5">
    <property type="entry name" value="CATION-TRANSPORTING P-TYPE ATPASE-RELATED"/>
    <property type="match status" value="1"/>
</dbReference>
<dbReference type="SFLD" id="SFLDF00027">
    <property type="entry name" value="p-type_atpase"/>
    <property type="match status" value="1"/>
</dbReference>
<evidence type="ECO:0000256" key="15">
    <source>
        <dbReference type="RuleBase" id="RU362081"/>
    </source>
</evidence>
<dbReference type="InterPro" id="IPR044492">
    <property type="entry name" value="P_typ_ATPase_HD_dom"/>
</dbReference>
<evidence type="ECO:0000256" key="11">
    <source>
        <dbReference type="ARBA" id="ARBA00022967"/>
    </source>
</evidence>
<comment type="caution">
    <text evidence="17">The sequence shown here is derived from an EMBL/GenBank/DDBJ whole genome shotgun (WGS) entry which is preliminary data.</text>
</comment>
<dbReference type="InterPro" id="IPR008250">
    <property type="entry name" value="ATPase_P-typ_transduc_dom_A_sf"/>
</dbReference>
<dbReference type="Gene3D" id="3.40.50.1000">
    <property type="entry name" value="HAD superfamily/HAD-like"/>
    <property type="match status" value="1"/>
</dbReference>
<dbReference type="NCBIfam" id="TIGR01511">
    <property type="entry name" value="ATPase-IB1_Cu"/>
    <property type="match status" value="1"/>
</dbReference>
<dbReference type="PROSITE" id="PS00154">
    <property type="entry name" value="ATPASE_E1_E2"/>
    <property type="match status" value="1"/>
</dbReference>
<dbReference type="SUPFAM" id="SSF56784">
    <property type="entry name" value="HAD-like"/>
    <property type="match status" value="1"/>
</dbReference>
<dbReference type="InterPro" id="IPR023298">
    <property type="entry name" value="ATPase_P-typ_TM_dom_sf"/>
</dbReference>
<dbReference type="NCBIfam" id="TIGR01525">
    <property type="entry name" value="ATPase-IB_hvy"/>
    <property type="match status" value="1"/>
</dbReference>
<feature type="transmembrane region" description="Helical" evidence="15">
    <location>
        <begin position="236"/>
        <end position="254"/>
    </location>
</feature>
<feature type="transmembrane region" description="Helical" evidence="15">
    <location>
        <begin position="143"/>
        <end position="163"/>
    </location>
</feature>
<dbReference type="InterPro" id="IPR018303">
    <property type="entry name" value="ATPase_P-typ_P_site"/>
</dbReference>
<dbReference type="SFLD" id="SFLDS00003">
    <property type="entry name" value="Haloacid_Dehalogenase"/>
    <property type="match status" value="1"/>
</dbReference>
<evidence type="ECO:0000259" key="16">
    <source>
        <dbReference type="PROSITE" id="PS50846"/>
    </source>
</evidence>
<feature type="transmembrane region" description="Helical" evidence="15">
    <location>
        <begin position="723"/>
        <end position="742"/>
    </location>
</feature>
<feature type="transmembrane region" description="Helical" evidence="15">
    <location>
        <begin position="417"/>
        <end position="440"/>
    </location>
</feature>
<evidence type="ECO:0000256" key="5">
    <source>
        <dbReference type="ARBA" id="ARBA00022553"/>
    </source>
</evidence>
<organism evidence="17 18">
    <name type="scientific">Sinobacterium norvegicum</name>
    <dbReference type="NCBI Taxonomy" id="1641715"/>
    <lineage>
        <taxon>Bacteria</taxon>
        <taxon>Pseudomonadati</taxon>
        <taxon>Pseudomonadota</taxon>
        <taxon>Gammaproteobacteria</taxon>
        <taxon>Cellvibrionales</taxon>
        <taxon>Spongiibacteraceae</taxon>
        <taxon>Sinobacterium</taxon>
    </lineage>
</organism>
<dbReference type="InterPro" id="IPR023299">
    <property type="entry name" value="ATPase_P-typ_cyto_dom_N"/>
</dbReference>
<comment type="subcellular location">
    <subcellularLocation>
        <location evidence="1">Cell membrane</location>
        <topology evidence="1">Multi-pass membrane protein</topology>
    </subcellularLocation>
</comment>
<feature type="transmembrane region" description="Helical" evidence="15">
    <location>
        <begin position="748"/>
        <end position="766"/>
    </location>
</feature>
<dbReference type="PROSITE" id="PS01047">
    <property type="entry name" value="HMA_1"/>
    <property type="match status" value="1"/>
</dbReference>
<sequence length="770" mass="83180">MAATIIDNGLGDYYQHRDSYAEVANSGEGNSYTLFDQPEFQQGFVVPHVDQSALLSARISIGGISCAACVWLIEQQLNSLQGVNKAIVNLSQHRLIIDFNPDTIALSVIFQKIAAIGYHPAPFSDDGEEQMLKQENNTALRRLGIAGIGMMQVGMYAIALHAGSLQGISLEQRDFLRLVSAIVATVVVFIAAKPFFTNAWRSIKGRHLSMDVPVALAIGLAYVASCWATYQGTGEVYFDSVSMFTFFLLLGRYLEMRARHFNRRSVKGVQSSMPGFAWLVDDQGESQQIAIAQLEVGQTILVKPGEQIPADGIITQGASAVDESAFSGEYLPIDKTAGDRVIAGSMNTDNNLTIAVEAIGDASQLATINRLLDQAQQQKPAIGKLADKLSSMFVLQVLIISAAVYLFWLSYSPDDALWVALSVLVVSCPCALSLATPTSITAATASLRERGVLISRSHVLESLNNSDLVIFDKTGTLTSGRLERITTYAPQGEQQALAIAAAIEFHSNHPIAFAFQDIAFTCKASDVIITPAKGLQATIENTVYRIGTVDFVEQFCLDKHALEQAIEQQQDDTDSQFIFLASEQQFMGVFTLNDYLRPEAIDAVSQLQSLGKEVIILSGDPSNAVHSIAQQLSIKLAIGAANPADKLAYIEQQQTAGRHVIMVGDGINDVPVLAAADVSIAMTQAADLARTNADCMLLNNRLDMVPALLDTAAETKRIIRQNFAWSLGYNVLTVPIAAAGLIPPYIAAIGMSLSSLIVVCNALRLLKTKR</sequence>
<gene>
    <name evidence="17" type="primary">copA_1</name>
    <name evidence="17" type="ORF">SIN8267_00931</name>
</gene>
<keyword evidence="5" id="KW-0597">Phosphoprotein</keyword>
<keyword evidence="12 15" id="KW-1133">Transmembrane helix</keyword>
<keyword evidence="3" id="KW-0813">Transport</keyword>
<evidence type="ECO:0000313" key="18">
    <source>
        <dbReference type="Proteomes" id="UP000838100"/>
    </source>
</evidence>
<dbReference type="Gene3D" id="3.40.1110.10">
    <property type="entry name" value="Calcium-transporting ATPase, cytoplasmic domain N"/>
    <property type="match status" value="1"/>
</dbReference>
<keyword evidence="6 15" id="KW-0812">Transmembrane</keyword>
<keyword evidence="11" id="KW-1278">Translocase</keyword>
<feature type="transmembrane region" description="Helical" evidence="15">
    <location>
        <begin position="393"/>
        <end position="411"/>
    </location>
</feature>
<evidence type="ECO:0000256" key="10">
    <source>
        <dbReference type="ARBA" id="ARBA00022842"/>
    </source>
</evidence>
<accession>A0ABM9ACA6</accession>
<dbReference type="NCBIfam" id="TIGR01494">
    <property type="entry name" value="ATPase_P-type"/>
    <property type="match status" value="1"/>
</dbReference>
<keyword evidence="13" id="KW-0406">Ion transport</keyword>
<dbReference type="PROSITE" id="PS01229">
    <property type="entry name" value="COF_2"/>
    <property type="match status" value="1"/>
</dbReference>
<keyword evidence="9 15" id="KW-0067">ATP-binding</keyword>
<dbReference type="InterPro" id="IPR001757">
    <property type="entry name" value="P_typ_ATPase"/>
</dbReference>
<dbReference type="InterPro" id="IPR059000">
    <property type="entry name" value="ATPase_P-type_domA"/>
</dbReference>
<dbReference type="PRINTS" id="PR00943">
    <property type="entry name" value="CUATPASE"/>
</dbReference>
<dbReference type="SUPFAM" id="SSF81653">
    <property type="entry name" value="Calcium ATPase, transduction domain A"/>
    <property type="match status" value="1"/>
</dbReference>
<dbReference type="InterPro" id="IPR036412">
    <property type="entry name" value="HAD-like_sf"/>
</dbReference>
<dbReference type="InterPro" id="IPR006121">
    <property type="entry name" value="HMA_dom"/>
</dbReference>
<dbReference type="EMBL" id="CAKLPX010000001">
    <property type="protein sequence ID" value="CAH0990831.1"/>
    <property type="molecule type" value="Genomic_DNA"/>
</dbReference>
<keyword evidence="14 15" id="KW-0472">Membrane</keyword>
<name>A0ABM9ACA6_9GAMM</name>
<dbReference type="PRINTS" id="PR00119">
    <property type="entry name" value="CATATPASE"/>
</dbReference>